<evidence type="ECO:0000313" key="2">
    <source>
        <dbReference type="Proteomes" id="UP000664835"/>
    </source>
</evidence>
<dbReference type="EMBL" id="JAGETV010000031">
    <property type="protein sequence ID" value="MBO1928228.1"/>
    <property type="molecule type" value="Genomic_DNA"/>
</dbReference>
<accession>A0ABS3Q796</accession>
<dbReference type="Proteomes" id="UP000664835">
    <property type="component" value="Unassembled WGS sequence"/>
</dbReference>
<sequence length="695" mass="72167">MSEQIGVVQSVIGLVIAQDSVTGASRTLAVGSPVFRGEVIKTMDGATVLVEFIDGEKLSLGRMTEISLTDDVVPSRYSEYEEPIVDMTTLDQLLVASNESLDNLDLNELEATAAGENEGSANEGGVVIARLGLQGDVNSGFATGGLADQQEVGLVADIFSAPESIPEVPVLPVVNTAPQALIVEGGSTLLGLIGADKALFDGKNLIGGVYNSAIELGVLDLLNYQPNQLFLVHDKEDNIDAVTLSIDNGVTQDLLGLSHLLGHQEFSVTHTLPGLDYQLSDNGQVLTIRSANGTALSDEIANIALAGVDIVDTSTLGTLLNSSLRVGAGYSLYVIDLEGEETRVSSPQALDISLLQNQTNSGLSDLLDIPVLNALQPVMNLLDQLLGGVDDSLLQTILGTVDTLDIVTDPLDPIGSLVNGLVNDIGTIVSGLTDPLGESFLGDSTIGLASDNLIEDIVAALLNVPGTSLTNSDGLLQSLLGGDPNADPATQGTVDQLLGGVTNLVDGILGTQTQPLDDGLNLVTTDLQELLTNEQSFNDFLTSLLGGNPELATAGSVDELLAAVTGTLDQLTGESLNLSHLDDSVNWLTTDVEQLLNGTDGLQKTLQDILGTGTDLQGGSADQLLADLTDSLDGLLGTNISQLDTLLNETTTTIVDLLSLDKVNLNAGLSLDNLLGVLSLDGITLSAQESLSELL</sequence>
<dbReference type="NCBIfam" id="NF033682">
    <property type="entry name" value="retention_LapA"/>
    <property type="match status" value="1"/>
</dbReference>
<evidence type="ECO:0000313" key="1">
    <source>
        <dbReference type="EMBL" id="MBO1928228.1"/>
    </source>
</evidence>
<comment type="caution">
    <text evidence="1">The sequence shown here is derived from an EMBL/GenBank/DDBJ whole genome shotgun (WGS) entry which is preliminary data.</text>
</comment>
<organism evidence="1 2">
    <name type="scientific">Thiomicrorhabdus marina</name>
    <dbReference type="NCBI Taxonomy" id="2818442"/>
    <lineage>
        <taxon>Bacteria</taxon>
        <taxon>Pseudomonadati</taxon>
        <taxon>Pseudomonadota</taxon>
        <taxon>Gammaproteobacteria</taxon>
        <taxon>Thiotrichales</taxon>
        <taxon>Piscirickettsiaceae</taxon>
        <taxon>Thiomicrorhabdus</taxon>
    </lineage>
</organism>
<reference evidence="1 2" key="1">
    <citation type="submission" date="2021-03" db="EMBL/GenBank/DDBJ databases">
        <title>Thiomicrorhabdus sp.nov.,novel sulfur-oxidizing bacteria isolated from coastal sediment.</title>
        <authorList>
            <person name="Liu X."/>
        </authorList>
    </citation>
    <scope>NUCLEOTIDE SEQUENCE [LARGE SCALE GENOMIC DNA]</scope>
    <source>
        <strain evidence="1 2">6S2-11</strain>
    </source>
</reference>
<protein>
    <submittedName>
        <fullName evidence="1">Retention module-containing protein</fullName>
    </submittedName>
</protein>
<keyword evidence="2" id="KW-1185">Reference proteome</keyword>
<name>A0ABS3Q796_9GAMM</name>
<proteinExistence type="predicted"/>
<dbReference type="RefSeq" id="WP_208150843.1">
    <property type="nucleotide sequence ID" value="NZ_JAGETV010000031.1"/>
</dbReference>
<gene>
    <name evidence="1" type="ORF">J3998_11660</name>
</gene>
<dbReference type="InterPro" id="IPR047777">
    <property type="entry name" value="LapA-like_RM"/>
</dbReference>